<feature type="domain" description="NYN" evidence="1">
    <location>
        <begin position="136"/>
        <end position="227"/>
    </location>
</feature>
<dbReference type="Proteomes" id="UP001207742">
    <property type="component" value="Unassembled WGS sequence"/>
</dbReference>
<evidence type="ECO:0000259" key="1">
    <source>
        <dbReference type="Pfam" id="PF01936"/>
    </source>
</evidence>
<sequence length="240" mass="27881">MNKVVILIDGQNLYYNLKDISLKENNIKWDLLFSHLIEPDDKLVRTYWFRPAKILDTYYTSVNIRNTIVWKLHRTHTNNYQSGAHSSIPKQVLDDIEDKSRDIEKWLADEKQRFNSLEFQYDKLCLEFGGIEFVKTGVVKVNPYNKSYSGEKGVDISLAVKMIALSVEKKCDKIILVSGDYDYAEAIRYVKNNMTQVHIVKMHKGNPPKSKSVSRDLIVLADKVIDLYETDIHEKFLKGC</sequence>
<organism evidence="2 3">
    <name type="scientific">Chitinophaga nivalis</name>
    <dbReference type="NCBI Taxonomy" id="2991709"/>
    <lineage>
        <taxon>Bacteria</taxon>
        <taxon>Pseudomonadati</taxon>
        <taxon>Bacteroidota</taxon>
        <taxon>Chitinophagia</taxon>
        <taxon>Chitinophagales</taxon>
        <taxon>Chitinophagaceae</taxon>
        <taxon>Chitinophaga</taxon>
    </lineage>
</organism>
<gene>
    <name evidence="2" type="ORF">OL497_01470</name>
</gene>
<evidence type="ECO:0000313" key="3">
    <source>
        <dbReference type="Proteomes" id="UP001207742"/>
    </source>
</evidence>
<dbReference type="Gene3D" id="3.40.50.1010">
    <property type="entry name" value="5'-nuclease"/>
    <property type="match status" value="1"/>
</dbReference>
<proteinExistence type="predicted"/>
<dbReference type="InterPro" id="IPR047140">
    <property type="entry name" value="LabA"/>
</dbReference>
<comment type="caution">
    <text evidence="2">The sequence shown here is derived from an EMBL/GenBank/DDBJ whole genome shotgun (WGS) entry which is preliminary data.</text>
</comment>
<dbReference type="PANTHER" id="PTHR35458:SF8">
    <property type="entry name" value="SLR0650 PROTEIN"/>
    <property type="match status" value="1"/>
</dbReference>
<dbReference type="PANTHER" id="PTHR35458">
    <property type="entry name" value="SLR0755 PROTEIN"/>
    <property type="match status" value="1"/>
</dbReference>
<dbReference type="EMBL" id="JAPDNS010000001">
    <property type="protein sequence ID" value="MCW3482549.1"/>
    <property type="molecule type" value="Genomic_DNA"/>
</dbReference>
<keyword evidence="3" id="KW-1185">Reference proteome</keyword>
<reference evidence="2 3" key="1">
    <citation type="submission" date="2022-10" db="EMBL/GenBank/DDBJ databases">
        <title>Chitinophaga nivalis PC15 sp. nov., isolated from Pyeongchang county, South Korea.</title>
        <authorList>
            <person name="Trinh H.N."/>
        </authorList>
    </citation>
    <scope>NUCLEOTIDE SEQUENCE [LARGE SCALE GENOMIC DNA]</scope>
    <source>
        <strain evidence="2 3">PC14</strain>
    </source>
</reference>
<dbReference type="Pfam" id="PF01936">
    <property type="entry name" value="NYN"/>
    <property type="match status" value="1"/>
</dbReference>
<evidence type="ECO:0000313" key="2">
    <source>
        <dbReference type="EMBL" id="MCW3482549.1"/>
    </source>
</evidence>
<dbReference type="RefSeq" id="WP_264727064.1">
    <property type="nucleotide sequence ID" value="NZ_JAPDNR010000001.1"/>
</dbReference>
<accession>A0ABT3IF13</accession>
<name>A0ABT3IF13_9BACT</name>
<dbReference type="InterPro" id="IPR021139">
    <property type="entry name" value="NYN"/>
</dbReference>
<protein>
    <submittedName>
        <fullName evidence="2">NYN domain-containing protein</fullName>
    </submittedName>
</protein>